<evidence type="ECO:0000256" key="6">
    <source>
        <dbReference type="ARBA" id="ARBA00023211"/>
    </source>
</evidence>
<dbReference type="GeneID" id="57362825"/>
<evidence type="ECO:0000259" key="7">
    <source>
        <dbReference type="PROSITE" id="PS51462"/>
    </source>
</evidence>
<evidence type="ECO:0000313" key="9">
    <source>
        <dbReference type="Proteomes" id="UP000076643"/>
    </source>
</evidence>
<dbReference type="PANTHER" id="PTHR12992">
    <property type="entry name" value="NUDIX HYDROLASE"/>
    <property type="match status" value="1"/>
</dbReference>
<dbReference type="RefSeq" id="WP_063357099.1">
    <property type="nucleotide sequence ID" value="NZ_AUYB01000109.1"/>
</dbReference>
<keyword evidence="6" id="KW-0464">Manganese</keyword>
<dbReference type="InterPro" id="IPR000086">
    <property type="entry name" value="NUDIX_hydrolase_dom"/>
</dbReference>
<dbReference type="SUPFAM" id="SSF55811">
    <property type="entry name" value="Nudix"/>
    <property type="match status" value="1"/>
</dbReference>
<dbReference type="GO" id="GO:0046872">
    <property type="term" value="F:metal ion binding"/>
    <property type="evidence" value="ECO:0007669"/>
    <property type="project" value="UniProtKB-KW"/>
</dbReference>
<dbReference type="Gene3D" id="3.90.79.10">
    <property type="entry name" value="Nucleoside Triphosphate Pyrophosphohydrolase"/>
    <property type="match status" value="1"/>
</dbReference>
<dbReference type="PATRIC" id="fig|1365250.3.peg.3155"/>
<dbReference type="Proteomes" id="UP000076643">
    <property type="component" value="Unassembled WGS sequence"/>
</dbReference>
<reference evidence="8 9" key="1">
    <citation type="submission" date="2013-07" db="EMBL/GenBank/DDBJ databases">
        <title>Comparative Genomic and Metabolomic Analysis of Twelve Strains of Pseudoalteromonas luteoviolacea.</title>
        <authorList>
            <person name="Vynne N.G."/>
            <person name="Mansson M."/>
            <person name="Gram L."/>
        </authorList>
    </citation>
    <scope>NUCLEOTIDE SEQUENCE [LARGE SCALE GENOMIC DNA]</scope>
    <source>
        <strain evidence="8 9">DSM 6061</strain>
    </source>
</reference>
<dbReference type="InterPro" id="IPR045121">
    <property type="entry name" value="CoAse"/>
</dbReference>
<comment type="cofactor">
    <cofactor evidence="1">
        <name>Mn(2+)</name>
        <dbReference type="ChEBI" id="CHEBI:29035"/>
    </cofactor>
</comment>
<keyword evidence="5" id="KW-0460">Magnesium</keyword>
<dbReference type="InterPro" id="IPR015797">
    <property type="entry name" value="NUDIX_hydrolase-like_dom_sf"/>
</dbReference>
<keyword evidence="4" id="KW-0378">Hydrolase</keyword>
<accession>A0A166W992</accession>
<dbReference type="AlphaFoldDB" id="A0A166W992"/>
<keyword evidence="9" id="KW-1185">Reference proteome</keyword>
<comment type="caution">
    <text evidence="8">The sequence shown here is derived from an EMBL/GenBank/DDBJ whole genome shotgun (WGS) entry which is preliminary data.</text>
</comment>
<evidence type="ECO:0000256" key="1">
    <source>
        <dbReference type="ARBA" id="ARBA00001936"/>
    </source>
</evidence>
<dbReference type="GO" id="GO:0010945">
    <property type="term" value="F:coenzyme A diphosphatase activity"/>
    <property type="evidence" value="ECO:0007669"/>
    <property type="project" value="InterPro"/>
</dbReference>
<keyword evidence="3" id="KW-0479">Metal-binding</keyword>
<evidence type="ECO:0000313" key="8">
    <source>
        <dbReference type="EMBL" id="KZN36246.1"/>
    </source>
</evidence>
<evidence type="ECO:0000256" key="2">
    <source>
        <dbReference type="ARBA" id="ARBA00001946"/>
    </source>
</evidence>
<gene>
    <name evidence="8" type="ORF">N475_17775</name>
</gene>
<proteinExistence type="predicted"/>
<feature type="domain" description="Nudix hydrolase" evidence="7">
    <location>
        <begin position="24"/>
        <end position="158"/>
    </location>
</feature>
<dbReference type="CDD" id="cd03426">
    <property type="entry name" value="NUDIX_CoAse_Nudt7"/>
    <property type="match status" value="1"/>
</dbReference>
<evidence type="ECO:0000256" key="3">
    <source>
        <dbReference type="ARBA" id="ARBA00022723"/>
    </source>
</evidence>
<dbReference type="Pfam" id="PF00293">
    <property type="entry name" value="NUDIX"/>
    <property type="match status" value="1"/>
</dbReference>
<evidence type="ECO:0000256" key="5">
    <source>
        <dbReference type="ARBA" id="ARBA00022842"/>
    </source>
</evidence>
<organism evidence="8 9">
    <name type="scientific">Pseudoalteromonas luteoviolacea DSM 6061</name>
    <dbReference type="NCBI Taxonomy" id="1365250"/>
    <lineage>
        <taxon>Bacteria</taxon>
        <taxon>Pseudomonadati</taxon>
        <taxon>Pseudomonadota</taxon>
        <taxon>Gammaproteobacteria</taxon>
        <taxon>Alteromonadales</taxon>
        <taxon>Pseudoalteromonadaceae</taxon>
        <taxon>Pseudoalteromonas</taxon>
    </lineage>
</organism>
<protein>
    <recommendedName>
        <fullName evidence="7">Nudix hydrolase domain-containing protein</fullName>
    </recommendedName>
</protein>
<dbReference type="PROSITE" id="PS51462">
    <property type="entry name" value="NUDIX"/>
    <property type="match status" value="1"/>
</dbReference>
<name>A0A166W992_9GAMM</name>
<comment type="cofactor">
    <cofactor evidence="2">
        <name>Mg(2+)</name>
        <dbReference type="ChEBI" id="CHEBI:18420"/>
    </cofactor>
</comment>
<evidence type="ECO:0000256" key="4">
    <source>
        <dbReference type="ARBA" id="ARBA00022801"/>
    </source>
</evidence>
<sequence>MKLEHIISKYTLSVTSNPSKTFVGVQSAVLVPLIELDGQAQLLLCKRNANLRAHPSQICFPGGKIEAQDTSVQDAALRETFEEISLSRKHVTTLGELETHSSLSGFHITPILAKVENNATWVLSSDEVDNVFTLSLSDLMDPRQWQSYPTNFRGKAISIKGFMTPHGLLWGATASIITKFTSTLI</sequence>
<dbReference type="PANTHER" id="PTHR12992:SF11">
    <property type="entry name" value="MITOCHONDRIAL COENZYME A DIPHOSPHATASE NUDT8"/>
    <property type="match status" value="1"/>
</dbReference>
<dbReference type="EMBL" id="AUYB01000109">
    <property type="protein sequence ID" value="KZN36246.1"/>
    <property type="molecule type" value="Genomic_DNA"/>
</dbReference>